<proteinExistence type="predicted"/>
<evidence type="ECO:0000313" key="6">
    <source>
        <dbReference type="Proteomes" id="UP000070544"/>
    </source>
</evidence>
<name>A0A139A3C2_GONPJ</name>
<dbReference type="Pfam" id="PF21274">
    <property type="entry name" value="Rng_hyd_C"/>
    <property type="match status" value="1"/>
</dbReference>
<evidence type="ECO:0000313" key="5">
    <source>
        <dbReference type="EMBL" id="KXS10883.1"/>
    </source>
</evidence>
<organism evidence="5 6">
    <name type="scientific">Gonapodya prolifera (strain JEL478)</name>
    <name type="common">Monoblepharis prolifera</name>
    <dbReference type="NCBI Taxonomy" id="1344416"/>
    <lineage>
        <taxon>Eukaryota</taxon>
        <taxon>Fungi</taxon>
        <taxon>Fungi incertae sedis</taxon>
        <taxon>Chytridiomycota</taxon>
        <taxon>Chytridiomycota incertae sedis</taxon>
        <taxon>Monoblepharidomycetes</taxon>
        <taxon>Monoblepharidales</taxon>
        <taxon>Gonapodyaceae</taxon>
        <taxon>Gonapodya</taxon>
    </lineage>
</organism>
<sequence length="604" mass="66395">MSVSPDASYGAVARLALLQKTDQFRPPNHGPAGGTAALALATYGVNHIVITKYRWTANTPRAHITNQRTMEVFRDLGIESDMALQSTPHQFMGDTVFCTSLTGDEFGRVRTWLTRPDREGDHLAYSPCANCDIPQTYLEPVILGKAAERGSRIFFNTEYLGLQQDDTGVTVSVRDRLSGREYTIRAKYVIGADGAKSQIASDIELPFSGEMDIAGNMNIVFDADLTHLVAHRPSVLYLILQSGHNGGPVGLGVIRMVRRWNEWLAIWGYDVNNPPAHVSDEEATKIVHRLLGDPSIDVKIKSTSLWRNNKCHATQFTSGRVFCAGDAVHRHPPTNGLGSNTSVQDSYNLAWKLALVLQGRAGPGLLQTFDEERVPVGKQIVHRAYKSTEEYGPIVVALGVVGTDDPEVIKTRIASRYDDTDEGFERREAVRKALEAKDYEFNTHGVEMGQRYASRAVVPDGTPEPGYTKDPELYYHPTTWPGARLPHVWLVETASGSRKKISTLDLPGKGLMFALLTGIAGAATWVPAAKAVSAVLCVEVKPAVIGPGREYLDVYDDWARAREVEESGCVLVRPDGYVGWRSAKKVDGAAKLLESVMRQILDRA</sequence>
<gene>
    <name evidence="5" type="ORF">M427DRAFT_148250</name>
</gene>
<dbReference type="InterPro" id="IPR036188">
    <property type="entry name" value="FAD/NAD-bd_sf"/>
</dbReference>
<dbReference type="OrthoDB" id="1716816at2759"/>
<dbReference type="Proteomes" id="UP000070544">
    <property type="component" value="Unassembled WGS sequence"/>
</dbReference>
<dbReference type="Gene3D" id="3.50.50.60">
    <property type="entry name" value="FAD/NAD(P)-binding domain"/>
    <property type="match status" value="1"/>
</dbReference>
<dbReference type="GO" id="GO:0016709">
    <property type="term" value="F:oxidoreductase activity, acting on paired donors, with incorporation or reduction of molecular oxygen, NAD(P)H as one donor, and incorporation of one atom of oxygen"/>
    <property type="evidence" value="ECO:0007669"/>
    <property type="project" value="UniProtKB-ARBA"/>
</dbReference>
<dbReference type="PANTHER" id="PTHR43004">
    <property type="entry name" value="TRK SYSTEM POTASSIUM UPTAKE PROTEIN"/>
    <property type="match status" value="1"/>
</dbReference>
<evidence type="ECO:0000256" key="2">
    <source>
        <dbReference type="ARBA" id="ARBA00022827"/>
    </source>
</evidence>
<dbReference type="Pfam" id="PF01494">
    <property type="entry name" value="FAD_binding_3"/>
    <property type="match status" value="1"/>
</dbReference>
<keyword evidence="1" id="KW-0285">Flavoprotein</keyword>
<reference evidence="5 6" key="1">
    <citation type="journal article" date="2015" name="Genome Biol. Evol.">
        <title>Phylogenomic analyses indicate that early fungi evolved digesting cell walls of algal ancestors of land plants.</title>
        <authorList>
            <person name="Chang Y."/>
            <person name="Wang S."/>
            <person name="Sekimoto S."/>
            <person name="Aerts A.L."/>
            <person name="Choi C."/>
            <person name="Clum A."/>
            <person name="LaButti K.M."/>
            <person name="Lindquist E.A."/>
            <person name="Yee Ngan C."/>
            <person name="Ohm R.A."/>
            <person name="Salamov A.A."/>
            <person name="Grigoriev I.V."/>
            <person name="Spatafora J.W."/>
            <person name="Berbee M.L."/>
        </authorList>
    </citation>
    <scope>NUCLEOTIDE SEQUENCE [LARGE SCALE GENOMIC DNA]</scope>
    <source>
        <strain evidence="5 6">JEL478</strain>
    </source>
</reference>
<keyword evidence="2" id="KW-0274">FAD</keyword>
<dbReference type="STRING" id="1344416.A0A139A3C2"/>
<keyword evidence="6" id="KW-1185">Reference proteome</keyword>
<keyword evidence="5" id="KW-0503">Monooxygenase</keyword>
<dbReference type="Gene3D" id="3.40.30.120">
    <property type="match status" value="1"/>
</dbReference>
<dbReference type="GO" id="GO:0071949">
    <property type="term" value="F:FAD binding"/>
    <property type="evidence" value="ECO:0007669"/>
    <property type="project" value="InterPro"/>
</dbReference>
<evidence type="ECO:0000256" key="3">
    <source>
        <dbReference type="ARBA" id="ARBA00023002"/>
    </source>
</evidence>
<evidence type="ECO:0000256" key="1">
    <source>
        <dbReference type="ARBA" id="ARBA00022630"/>
    </source>
</evidence>
<dbReference type="InterPro" id="IPR050641">
    <property type="entry name" value="RIFMO-like"/>
</dbReference>
<keyword evidence="3" id="KW-0560">Oxidoreductase</keyword>
<dbReference type="Gene3D" id="3.30.9.10">
    <property type="entry name" value="D-Amino Acid Oxidase, subunit A, domain 2"/>
    <property type="match status" value="1"/>
</dbReference>
<protein>
    <submittedName>
        <fullName evidence="5">2,4-dichlorophenol 6-monooxygenase</fullName>
    </submittedName>
</protein>
<dbReference type="SUPFAM" id="SSF51905">
    <property type="entry name" value="FAD/NAD(P)-binding domain"/>
    <property type="match status" value="1"/>
</dbReference>
<dbReference type="AlphaFoldDB" id="A0A139A3C2"/>
<accession>A0A139A3C2</accession>
<feature type="domain" description="FAD-binding" evidence="4">
    <location>
        <begin position="30"/>
        <end position="384"/>
    </location>
</feature>
<dbReference type="InterPro" id="IPR002938">
    <property type="entry name" value="FAD-bd"/>
</dbReference>
<dbReference type="EMBL" id="KQ965812">
    <property type="protein sequence ID" value="KXS10883.1"/>
    <property type="molecule type" value="Genomic_DNA"/>
</dbReference>
<dbReference type="OMA" id="PWTEWVV"/>
<evidence type="ECO:0000259" key="4">
    <source>
        <dbReference type="Pfam" id="PF01494"/>
    </source>
</evidence>
<dbReference type="PANTHER" id="PTHR43004:SF8">
    <property type="entry name" value="FAD-BINDING DOMAIN-CONTAINING PROTEIN-RELATED"/>
    <property type="match status" value="1"/>
</dbReference>
<dbReference type="PRINTS" id="PR00420">
    <property type="entry name" value="RNGMNOXGNASE"/>
</dbReference>